<dbReference type="RefSeq" id="WP_311558750.1">
    <property type="nucleotide sequence ID" value="NZ_JAVREJ010000017.1"/>
</dbReference>
<evidence type="ECO:0000313" key="2">
    <source>
        <dbReference type="Proteomes" id="UP001183202"/>
    </source>
</evidence>
<evidence type="ECO:0000313" key="1">
    <source>
        <dbReference type="EMBL" id="MDT0352242.1"/>
    </source>
</evidence>
<protein>
    <recommendedName>
        <fullName evidence="3">Bh protein</fullName>
    </recommendedName>
</protein>
<keyword evidence="2" id="KW-1185">Reference proteome</keyword>
<proteinExistence type="predicted"/>
<name>A0ABU2NF75_9PSEU</name>
<accession>A0ABU2NF75</accession>
<dbReference type="EMBL" id="JAVREJ010000017">
    <property type="protein sequence ID" value="MDT0352242.1"/>
    <property type="molecule type" value="Genomic_DNA"/>
</dbReference>
<sequence>MQRYLVALQCVPCRTERLHNMTYLGNVLASATCTACGETFRPRPDVLVANYVRDFEHRLARKPGRMLTEARRHPLSFVLHYLPRGLVSKPREVLAEWETLVRINQDAGREQLPPKKPVSPV</sequence>
<organism evidence="1 2">
    <name type="scientific">Pseudonocardia charpentierae</name>
    <dbReference type="NCBI Taxonomy" id="3075545"/>
    <lineage>
        <taxon>Bacteria</taxon>
        <taxon>Bacillati</taxon>
        <taxon>Actinomycetota</taxon>
        <taxon>Actinomycetes</taxon>
        <taxon>Pseudonocardiales</taxon>
        <taxon>Pseudonocardiaceae</taxon>
        <taxon>Pseudonocardia</taxon>
    </lineage>
</organism>
<dbReference type="Proteomes" id="UP001183202">
    <property type="component" value="Unassembled WGS sequence"/>
</dbReference>
<comment type="caution">
    <text evidence="1">The sequence shown here is derived from an EMBL/GenBank/DDBJ whole genome shotgun (WGS) entry which is preliminary data.</text>
</comment>
<evidence type="ECO:0008006" key="3">
    <source>
        <dbReference type="Google" id="ProtNLM"/>
    </source>
</evidence>
<gene>
    <name evidence="1" type="ORF">RM445_22180</name>
</gene>
<reference evidence="2" key="1">
    <citation type="submission" date="2023-07" db="EMBL/GenBank/DDBJ databases">
        <title>30 novel species of actinomycetes from the DSMZ collection.</title>
        <authorList>
            <person name="Nouioui I."/>
        </authorList>
    </citation>
    <scope>NUCLEOTIDE SEQUENCE [LARGE SCALE GENOMIC DNA]</scope>
    <source>
        <strain evidence="2">DSM 45834</strain>
    </source>
</reference>